<sequence>MDIQQSSETDVSSLMQKYNFVKPITVTVIYEEDEENVIEINNNEINFQNMPNQGMDQSKPTFSRKTAQIKTECANSKDDYHMLLTVAENISKIVEVYNYYIQCLKQNEKNAILLKFHYIHTKSRYYRQSFEVAYRLLLPQKTNEHLKHFLVKKIIELSKVKIDPMYVRGLCNDLILWTEGMKDKILAQSKVDNVSNKIDEKQYVSNNLKRKYNQDNVAKENKVAIFSAGQKGSEIILSVDAQYLNVEHNSQRDNSNKRTREISKVEQNVPYTSVITTPSSELDNTLQTDTQSNSHKHFVKENRSLNNINFSNNNNLENSFNKSIPRSCASNNANDLIKNINYSNQNNVISKIKRRIAHNLRNQEQNTMSGVVKQESKSCSLSNQTVLDRKKSAFYPQTLETGQRASYQSIPNAVTHNNTVSQNQMHRPNQNTLDYMANYPTSMPLQYNTTNNVPQRTNLNGSIKTVNSHINQKYEHRYITNTLPPVYQDYCNNYMIDRGQQNNYNCSQYKFQETGTSKRQLQNLYVHK</sequence>
<dbReference type="Proteomes" id="UP000694872">
    <property type="component" value="Unplaced"/>
</dbReference>
<accession>A0AAJ7E638</accession>
<protein>
    <submittedName>
        <fullName evidence="1 2">Probable cyclin-dependent serine/threonine-protein kinase DDB_G0292550 isoform X1</fullName>
    </submittedName>
</protein>
<dbReference type="RefSeq" id="XP_013164520.1">
    <property type="nucleotide sequence ID" value="XM_013309066.1"/>
</dbReference>
<dbReference type="RefSeq" id="XP_013164521.1">
    <property type="nucleotide sequence ID" value="XM_013309067.1"/>
</dbReference>
<reference evidence="1 2" key="1">
    <citation type="submission" date="2025-04" db="UniProtKB">
        <authorList>
            <consortium name="RefSeq"/>
        </authorList>
    </citation>
    <scope>IDENTIFICATION</scope>
</reference>
<organism evidence="2">
    <name type="scientific">Papilio xuthus</name>
    <name type="common">Asian swallowtail butterfly</name>
    <dbReference type="NCBI Taxonomy" id="66420"/>
    <lineage>
        <taxon>Eukaryota</taxon>
        <taxon>Metazoa</taxon>
        <taxon>Ecdysozoa</taxon>
        <taxon>Arthropoda</taxon>
        <taxon>Hexapoda</taxon>
        <taxon>Insecta</taxon>
        <taxon>Pterygota</taxon>
        <taxon>Neoptera</taxon>
        <taxon>Endopterygota</taxon>
        <taxon>Lepidoptera</taxon>
        <taxon>Glossata</taxon>
        <taxon>Ditrysia</taxon>
        <taxon>Papilionoidea</taxon>
        <taxon>Papilionidae</taxon>
        <taxon>Papilioninae</taxon>
        <taxon>Papilio</taxon>
    </lineage>
</organism>
<proteinExistence type="predicted"/>
<gene>
    <name evidence="1 2" type="primary">LOC106115630</name>
</gene>
<dbReference type="KEGG" id="pxu:106115630"/>
<evidence type="ECO:0000313" key="2">
    <source>
        <dbReference type="RefSeq" id="XP_013164521.1"/>
    </source>
</evidence>
<evidence type="ECO:0000313" key="1">
    <source>
        <dbReference type="RefSeq" id="XP_013164520.1"/>
    </source>
</evidence>
<keyword evidence="1 2" id="KW-0808">Transferase</keyword>
<name>A0AAJ7E638_PAPXU</name>
<dbReference type="GO" id="GO:0016301">
    <property type="term" value="F:kinase activity"/>
    <property type="evidence" value="ECO:0007669"/>
    <property type="project" value="UniProtKB-KW"/>
</dbReference>
<keyword evidence="1 2" id="KW-0418">Kinase</keyword>
<dbReference type="GeneID" id="106115630"/>
<dbReference type="AlphaFoldDB" id="A0AAJ7E638"/>